<comment type="caution">
    <text evidence="2">The sequence shown here is derived from an EMBL/GenBank/DDBJ whole genome shotgun (WGS) entry which is preliminary data.</text>
</comment>
<sequence length="150" mass="17446">MENSKTKKGKTTHTRYPAPYSWSHTGSYERKTMRKSASSYETQRKMKFCKPKGPTTGCDPYASHLKYGIFPRRSKEADESKLRLNKTPSVHQSGQTPNIGQSDEPYFIIRPLDKRFTRQLCVSETWHVDIQPRLKSPIRASSSFRFNKRN</sequence>
<gene>
    <name evidence="2" type="ORF">LNINA_LOCUS12234</name>
</gene>
<proteinExistence type="predicted"/>
<dbReference type="Proteomes" id="UP001497472">
    <property type="component" value="Unassembled WGS sequence"/>
</dbReference>
<accession>A0AAV1JUM8</accession>
<protein>
    <submittedName>
        <fullName evidence="2">Uncharacterized protein</fullName>
    </submittedName>
</protein>
<feature type="compositionally biased region" description="Basic residues" evidence="1">
    <location>
        <begin position="1"/>
        <end position="13"/>
    </location>
</feature>
<evidence type="ECO:0000256" key="1">
    <source>
        <dbReference type="SAM" id="MobiDB-lite"/>
    </source>
</evidence>
<evidence type="ECO:0000313" key="2">
    <source>
        <dbReference type="EMBL" id="CAK1553222.1"/>
    </source>
</evidence>
<name>A0AAV1JUM8_9NEOP</name>
<organism evidence="2 3">
    <name type="scientific">Leptosia nina</name>
    <dbReference type="NCBI Taxonomy" id="320188"/>
    <lineage>
        <taxon>Eukaryota</taxon>
        <taxon>Metazoa</taxon>
        <taxon>Ecdysozoa</taxon>
        <taxon>Arthropoda</taxon>
        <taxon>Hexapoda</taxon>
        <taxon>Insecta</taxon>
        <taxon>Pterygota</taxon>
        <taxon>Neoptera</taxon>
        <taxon>Endopterygota</taxon>
        <taxon>Lepidoptera</taxon>
        <taxon>Glossata</taxon>
        <taxon>Ditrysia</taxon>
        <taxon>Papilionoidea</taxon>
        <taxon>Pieridae</taxon>
        <taxon>Pierinae</taxon>
        <taxon>Leptosia</taxon>
    </lineage>
</organism>
<feature type="compositionally biased region" description="Polar residues" evidence="1">
    <location>
        <begin position="86"/>
        <end position="101"/>
    </location>
</feature>
<feature type="region of interest" description="Disordered" evidence="1">
    <location>
        <begin position="76"/>
        <end position="103"/>
    </location>
</feature>
<dbReference type="EMBL" id="CAVLEF010000215">
    <property type="protein sequence ID" value="CAK1553222.1"/>
    <property type="molecule type" value="Genomic_DNA"/>
</dbReference>
<feature type="region of interest" description="Disordered" evidence="1">
    <location>
        <begin position="1"/>
        <end position="53"/>
    </location>
</feature>
<reference evidence="2 3" key="1">
    <citation type="submission" date="2023-11" db="EMBL/GenBank/DDBJ databases">
        <authorList>
            <person name="Okamura Y."/>
        </authorList>
    </citation>
    <scope>NUCLEOTIDE SEQUENCE [LARGE SCALE GENOMIC DNA]</scope>
</reference>
<keyword evidence="3" id="KW-1185">Reference proteome</keyword>
<dbReference type="AlphaFoldDB" id="A0AAV1JUM8"/>
<evidence type="ECO:0000313" key="3">
    <source>
        <dbReference type="Proteomes" id="UP001497472"/>
    </source>
</evidence>